<accession>A0A160TE04</accession>
<dbReference type="GO" id="GO:0005829">
    <property type="term" value="C:cytosol"/>
    <property type="evidence" value="ECO:0007669"/>
    <property type="project" value="TreeGrafter"/>
</dbReference>
<dbReference type="PANTHER" id="PTHR47894:SF1">
    <property type="entry name" value="HTH-TYPE TRANSCRIPTIONAL REGULATOR VQSM"/>
    <property type="match status" value="1"/>
</dbReference>
<protein>
    <submittedName>
        <fullName evidence="6">Transcriptional regulator, AraC family</fullName>
    </submittedName>
</protein>
<dbReference type="GO" id="GO:0003700">
    <property type="term" value="F:DNA-binding transcription factor activity"/>
    <property type="evidence" value="ECO:0007669"/>
    <property type="project" value="InterPro"/>
</dbReference>
<evidence type="ECO:0000259" key="5">
    <source>
        <dbReference type="PROSITE" id="PS01124"/>
    </source>
</evidence>
<proteinExistence type="predicted"/>
<dbReference type="PROSITE" id="PS01124">
    <property type="entry name" value="HTH_ARAC_FAMILY_2"/>
    <property type="match status" value="1"/>
</dbReference>
<dbReference type="PANTHER" id="PTHR47894">
    <property type="entry name" value="HTH-TYPE TRANSCRIPTIONAL REGULATOR GADX"/>
    <property type="match status" value="1"/>
</dbReference>
<dbReference type="AlphaFoldDB" id="A0A160TE04"/>
<dbReference type="Gene3D" id="1.10.10.60">
    <property type="entry name" value="Homeodomain-like"/>
    <property type="match status" value="1"/>
</dbReference>
<feature type="domain" description="HTH araC/xylS-type" evidence="5">
    <location>
        <begin position="243"/>
        <end position="341"/>
    </location>
</feature>
<sequence length="369" mass="41572">MKNNNNLLGSASTAVMRQFLHAARDYGIEPEDALEACGLPLGVLDNQISRTTGSDLQSLLRWLIEKSGDPLFGLHIARHIQPGAYSLVGYMAMNSRTAREALMMVPRYETLIGDMGITKIERRNGNMLMHWVCHYTDPIVRPQLIDNVVASWVYFARWLTEMPEGRPLEVLIEHAAPNDKMRAEYEEIFQAPVTFNANMNGLVFCESILDIKLRQPDPALLSALEHHAATLTSELQSSNSLVVQARSILLSMMQSGLPRRDRVAEQLGMAERTLQRRLGEVGTSYQQLLDSLRHEMSMEWLTHSDLSISDISDRLGFSEARSFQRRFKAWTGITPGEFRRAHHGQAAATARSVSSDIEHTTEKEEQLDA</sequence>
<evidence type="ECO:0000256" key="1">
    <source>
        <dbReference type="ARBA" id="ARBA00023015"/>
    </source>
</evidence>
<evidence type="ECO:0000256" key="3">
    <source>
        <dbReference type="ARBA" id="ARBA00023163"/>
    </source>
</evidence>
<evidence type="ECO:0000313" key="6">
    <source>
        <dbReference type="EMBL" id="CUS41354.1"/>
    </source>
</evidence>
<keyword evidence="1" id="KW-0805">Transcription regulation</keyword>
<keyword evidence="3" id="KW-0804">Transcription</keyword>
<reference evidence="6" key="1">
    <citation type="submission" date="2015-10" db="EMBL/GenBank/DDBJ databases">
        <authorList>
            <person name="Gilbert D.G."/>
        </authorList>
    </citation>
    <scope>NUCLEOTIDE SEQUENCE</scope>
</reference>
<dbReference type="EMBL" id="CZQC01000039">
    <property type="protein sequence ID" value="CUS41354.1"/>
    <property type="molecule type" value="Genomic_DNA"/>
</dbReference>
<dbReference type="SUPFAM" id="SSF46689">
    <property type="entry name" value="Homeodomain-like"/>
    <property type="match status" value="1"/>
</dbReference>
<dbReference type="Pfam" id="PF12833">
    <property type="entry name" value="HTH_18"/>
    <property type="match status" value="1"/>
</dbReference>
<organism evidence="6">
    <name type="scientific">hydrothermal vent metagenome</name>
    <dbReference type="NCBI Taxonomy" id="652676"/>
    <lineage>
        <taxon>unclassified sequences</taxon>
        <taxon>metagenomes</taxon>
        <taxon>ecological metagenomes</taxon>
    </lineage>
</organism>
<feature type="compositionally biased region" description="Basic and acidic residues" evidence="4">
    <location>
        <begin position="356"/>
        <end position="369"/>
    </location>
</feature>
<dbReference type="InterPro" id="IPR020449">
    <property type="entry name" value="Tscrpt_reg_AraC-type_HTH"/>
</dbReference>
<evidence type="ECO:0000256" key="4">
    <source>
        <dbReference type="SAM" id="MobiDB-lite"/>
    </source>
</evidence>
<dbReference type="InterPro" id="IPR009057">
    <property type="entry name" value="Homeodomain-like_sf"/>
</dbReference>
<name>A0A160TE04_9ZZZZ</name>
<dbReference type="InterPro" id="IPR032687">
    <property type="entry name" value="AraC-type_N"/>
</dbReference>
<dbReference type="PRINTS" id="PR00032">
    <property type="entry name" value="HTHARAC"/>
</dbReference>
<evidence type="ECO:0000256" key="2">
    <source>
        <dbReference type="ARBA" id="ARBA00023125"/>
    </source>
</evidence>
<gene>
    <name evidence="6" type="ORF">MGWOODY_Tha1254</name>
</gene>
<dbReference type="SMART" id="SM00342">
    <property type="entry name" value="HTH_ARAC"/>
    <property type="match status" value="1"/>
</dbReference>
<feature type="region of interest" description="Disordered" evidence="4">
    <location>
        <begin position="341"/>
        <end position="369"/>
    </location>
</feature>
<dbReference type="Pfam" id="PF12625">
    <property type="entry name" value="Arabinose_bd"/>
    <property type="match status" value="1"/>
</dbReference>
<keyword evidence="2" id="KW-0238">DNA-binding</keyword>
<dbReference type="InterPro" id="IPR018060">
    <property type="entry name" value="HTH_AraC"/>
</dbReference>
<dbReference type="GO" id="GO:0000976">
    <property type="term" value="F:transcription cis-regulatory region binding"/>
    <property type="evidence" value="ECO:0007669"/>
    <property type="project" value="TreeGrafter"/>
</dbReference>